<keyword evidence="2" id="KW-1185">Reference proteome</keyword>
<reference evidence="2" key="1">
    <citation type="journal article" date="2019" name="Int. J. Syst. Evol. Microbiol.">
        <title>The Global Catalogue of Microorganisms (GCM) 10K type strain sequencing project: providing services to taxonomists for standard genome sequencing and annotation.</title>
        <authorList>
            <consortium name="The Broad Institute Genomics Platform"/>
            <consortium name="The Broad Institute Genome Sequencing Center for Infectious Disease"/>
            <person name="Wu L."/>
            <person name="Ma J."/>
        </authorList>
    </citation>
    <scope>NUCLEOTIDE SEQUENCE [LARGE SCALE GENOMIC DNA]</scope>
    <source>
        <strain evidence="2">CGMCC 1.15475</strain>
    </source>
</reference>
<dbReference type="EMBL" id="JBHUFW010000011">
    <property type="protein sequence ID" value="MFD1864087.1"/>
    <property type="molecule type" value="Genomic_DNA"/>
</dbReference>
<name>A0ABW4QKF0_9BACL</name>
<organism evidence="1 2">
    <name type="scientific">Planococcus chinensis</name>
    <dbReference type="NCBI Taxonomy" id="272917"/>
    <lineage>
        <taxon>Bacteria</taxon>
        <taxon>Bacillati</taxon>
        <taxon>Bacillota</taxon>
        <taxon>Bacilli</taxon>
        <taxon>Bacillales</taxon>
        <taxon>Caryophanaceae</taxon>
        <taxon>Planococcus</taxon>
    </lineage>
</organism>
<dbReference type="InterPro" id="IPR016785">
    <property type="entry name" value="ComGD"/>
</dbReference>
<evidence type="ECO:0000313" key="1">
    <source>
        <dbReference type="EMBL" id="MFD1864087.1"/>
    </source>
</evidence>
<proteinExistence type="predicted"/>
<sequence length="132" mass="14694">MLLVLMAVMVLTGIGVPSYRTLAADREEARFFEMLLHDIYFAQSETYRTQASAMVVFRESGGTYEVVQNFQALMPPRKLPETVRLKKTSNLNGVYFTANGSVTSAGTLRFETSRGEKVLVVHLGKGRVVLSE</sequence>
<dbReference type="RefSeq" id="WP_377340531.1">
    <property type="nucleotide sequence ID" value="NZ_JBHUFW010000011.1"/>
</dbReference>
<evidence type="ECO:0000313" key="2">
    <source>
        <dbReference type="Proteomes" id="UP001597273"/>
    </source>
</evidence>
<protein>
    <submittedName>
        <fullName evidence="1">Competence protein ComG</fullName>
    </submittedName>
</protein>
<dbReference type="PIRSF" id="PIRSF021292">
    <property type="entry name" value="Competence_ComGD"/>
    <property type="match status" value="1"/>
</dbReference>
<comment type="caution">
    <text evidence="1">The sequence shown here is derived from an EMBL/GenBank/DDBJ whole genome shotgun (WGS) entry which is preliminary data.</text>
</comment>
<dbReference type="Proteomes" id="UP001597273">
    <property type="component" value="Unassembled WGS sequence"/>
</dbReference>
<gene>
    <name evidence="1" type="ORF">ACFSDB_14345</name>
</gene>
<accession>A0ABW4QKF0</accession>